<dbReference type="SUPFAM" id="SSF54552">
    <property type="entry name" value="Colicin E3 immunity protein"/>
    <property type="match status" value="1"/>
</dbReference>
<dbReference type="InterPro" id="IPR036528">
    <property type="entry name" value="Cloacn_immnty_sf"/>
</dbReference>
<reference evidence="3" key="1">
    <citation type="submission" date="2016-10" db="EMBL/GenBank/DDBJ databases">
        <authorList>
            <person name="Varghese N."/>
            <person name="Submissions S."/>
        </authorList>
    </citation>
    <scope>NUCLEOTIDE SEQUENCE [LARGE SCALE GENOMIC DNA]</scope>
    <source>
        <strain evidence="3">BS3782</strain>
    </source>
</reference>
<dbReference type="AlphaFoldDB" id="A0A0J6HAG1"/>
<evidence type="ECO:0000313" key="4">
    <source>
        <dbReference type="Proteomes" id="UP000434925"/>
    </source>
</evidence>
<keyword evidence="3" id="KW-1185">Reference proteome</keyword>
<sequence length="84" mass="9788">MGLKIRLNWYDKKTEIGVGREYSKDFGDDASFMDELGIESENNINNGGFDVDGDWAVILQLYFVHTIELSSYDYQVSFDYRDAW</sequence>
<dbReference type="EMBL" id="VZPO01000004">
    <property type="protein sequence ID" value="KAB0505332.1"/>
    <property type="molecule type" value="Genomic_DNA"/>
</dbReference>
<evidence type="ECO:0000313" key="3">
    <source>
        <dbReference type="Proteomes" id="UP000182814"/>
    </source>
</evidence>
<dbReference type="GO" id="GO:0030153">
    <property type="term" value="P:bacteriocin immunity"/>
    <property type="evidence" value="ECO:0007669"/>
    <property type="project" value="InterPro"/>
</dbReference>
<dbReference type="RefSeq" id="WP_038978499.1">
    <property type="nucleotide sequence ID" value="NZ_JABTYG010000006.1"/>
</dbReference>
<dbReference type="GO" id="GO:0015643">
    <property type="term" value="F:toxic substance binding"/>
    <property type="evidence" value="ECO:0007669"/>
    <property type="project" value="InterPro"/>
</dbReference>
<name>A0A0J6HAG1_9PSED</name>
<dbReference type="PATRIC" id="fig|163011.3.peg.4305"/>
<proteinExistence type="predicted"/>
<reference evidence="2" key="2">
    <citation type="submission" date="2016-10" db="EMBL/GenBank/DDBJ databases">
        <authorList>
            <person name="de Groot N.N."/>
        </authorList>
    </citation>
    <scope>NUCLEOTIDE SEQUENCE [LARGE SCALE GENOMIC DNA]</scope>
    <source>
        <strain evidence="2">BS3782</strain>
    </source>
</reference>
<organism evidence="2 3">
    <name type="scientific">Pseudomonas lini</name>
    <dbReference type="NCBI Taxonomy" id="163011"/>
    <lineage>
        <taxon>Bacteria</taxon>
        <taxon>Pseudomonadati</taxon>
        <taxon>Pseudomonadota</taxon>
        <taxon>Gammaproteobacteria</taxon>
        <taxon>Pseudomonadales</taxon>
        <taxon>Pseudomonadaceae</taxon>
        <taxon>Pseudomonas</taxon>
    </lineage>
</organism>
<gene>
    <name evidence="1" type="ORF">F7R14_12645</name>
    <name evidence="2" type="ORF">SAMN04490191_0748</name>
</gene>
<evidence type="ECO:0000313" key="1">
    <source>
        <dbReference type="EMBL" id="KAB0505332.1"/>
    </source>
</evidence>
<dbReference type="Gene3D" id="3.10.50.20">
    <property type="entry name" value="Cloacin immunity protein"/>
    <property type="match status" value="1"/>
</dbReference>
<accession>A0A0J6HAG1</accession>
<evidence type="ECO:0000313" key="2">
    <source>
        <dbReference type="EMBL" id="SDS12466.1"/>
    </source>
</evidence>
<dbReference type="InterPro" id="IPR003063">
    <property type="entry name" value="Cloacn_immnty_fam"/>
</dbReference>
<dbReference type="PRINTS" id="PR01296">
    <property type="entry name" value="CLOACNIMMNTY"/>
</dbReference>
<reference evidence="1 4" key="3">
    <citation type="submission" date="2019-09" db="EMBL/GenBank/DDBJ databases">
        <title>Draft genome sequences of 48 bacterial type strains from the CCUG.</title>
        <authorList>
            <person name="Tunovic T."/>
            <person name="Pineiro-Iglesias B."/>
            <person name="Unosson C."/>
            <person name="Inganas E."/>
            <person name="Ohlen M."/>
            <person name="Cardew S."/>
            <person name="Jensie-Markopoulos S."/>
            <person name="Salva-Serra F."/>
            <person name="Jaen-Luchoro D."/>
            <person name="Karlsson R."/>
            <person name="Svensson-Stadler L."/>
            <person name="Chun J."/>
            <person name="Moore E."/>
        </authorList>
    </citation>
    <scope>NUCLEOTIDE SEQUENCE [LARGE SCALE GENOMIC DNA]</scope>
    <source>
        <strain evidence="1 4">CCUG 51522</strain>
    </source>
</reference>
<dbReference type="EMBL" id="LT629746">
    <property type="protein sequence ID" value="SDS12466.1"/>
    <property type="molecule type" value="Genomic_DNA"/>
</dbReference>
<dbReference type="Proteomes" id="UP000182814">
    <property type="component" value="Chromosome I"/>
</dbReference>
<dbReference type="Pfam" id="PF03513">
    <property type="entry name" value="Cloacin_immun"/>
    <property type="match status" value="1"/>
</dbReference>
<dbReference type="Proteomes" id="UP000434925">
    <property type="component" value="Unassembled WGS sequence"/>
</dbReference>
<protein>
    <submittedName>
        <fullName evidence="1 2">Cloacin</fullName>
    </submittedName>
</protein>